<accession>A0A6A6IZF8</accession>
<evidence type="ECO:0000256" key="2">
    <source>
        <dbReference type="ARBA" id="ARBA00022801"/>
    </source>
</evidence>
<dbReference type="EMBL" id="ML987189">
    <property type="protein sequence ID" value="KAF2255955.1"/>
    <property type="molecule type" value="Genomic_DNA"/>
</dbReference>
<comment type="similarity">
    <text evidence="1 3">Belongs to the type-B carboxylesterase/lipase family.</text>
</comment>
<feature type="domain" description="Carboxylesterase type B" evidence="4">
    <location>
        <begin position="43"/>
        <end position="356"/>
    </location>
</feature>
<gene>
    <name evidence="5" type="ORF">BU26DRAFT_471902</name>
</gene>
<dbReference type="InterPro" id="IPR050654">
    <property type="entry name" value="AChE-related_enzymes"/>
</dbReference>
<proteinExistence type="inferred from homology"/>
<dbReference type="Pfam" id="PF00135">
    <property type="entry name" value="COesterase"/>
    <property type="match status" value="2"/>
</dbReference>
<dbReference type="OrthoDB" id="408631at2759"/>
<dbReference type="EC" id="3.1.1.-" evidence="3"/>
<feature type="chain" id="PRO_5025707555" description="Carboxylic ester hydrolase" evidence="3">
    <location>
        <begin position="20"/>
        <end position="498"/>
    </location>
</feature>
<evidence type="ECO:0000256" key="1">
    <source>
        <dbReference type="ARBA" id="ARBA00005964"/>
    </source>
</evidence>
<dbReference type="SUPFAM" id="SSF53474">
    <property type="entry name" value="alpha/beta-Hydrolases"/>
    <property type="match status" value="1"/>
</dbReference>
<dbReference type="GO" id="GO:0052689">
    <property type="term" value="F:carboxylic ester hydrolase activity"/>
    <property type="evidence" value="ECO:0007669"/>
    <property type="project" value="TreeGrafter"/>
</dbReference>
<evidence type="ECO:0000313" key="6">
    <source>
        <dbReference type="Proteomes" id="UP000800094"/>
    </source>
</evidence>
<dbReference type="PANTHER" id="PTHR43918:SF4">
    <property type="entry name" value="CARBOXYLIC ESTER HYDROLASE"/>
    <property type="match status" value="1"/>
</dbReference>
<dbReference type="PROSITE" id="PS00122">
    <property type="entry name" value="CARBOXYLESTERASE_B_1"/>
    <property type="match status" value="1"/>
</dbReference>
<dbReference type="AlphaFoldDB" id="A0A6A6IZF8"/>
<reference evidence="5" key="1">
    <citation type="journal article" date="2020" name="Stud. Mycol.">
        <title>101 Dothideomycetes genomes: a test case for predicting lifestyles and emergence of pathogens.</title>
        <authorList>
            <person name="Haridas S."/>
            <person name="Albert R."/>
            <person name="Binder M."/>
            <person name="Bloem J."/>
            <person name="Labutti K."/>
            <person name="Salamov A."/>
            <person name="Andreopoulos B."/>
            <person name="Baker S."/>
            <person name="Barry K."/>
            <person name="Bills G."/>
            <person name="Bluhm B."/>
            <person name="Cannon C."/>
            <person name="Castanera R."/>
            <person name="Culley D."/>
            <person name="Daum C."/>
            <person name="Ezra D."/>
            <person name="Gonzalez J."/>
            <person name="Henrissat B."/>
            <person name="Kuo A."/>
            <person name="Liang C."/>
            <person name="Lipzen A."/>
            <person name="Lutzoni F."/>
            <person name="Magnuson J."/>
            <person name="Mondo S."/>
            <person name="Nolan M."/>
            <person name="Ohm R."/>
            <person name="Pangilinan J."/>
            <person name="Park H.-J."/>
            <person name="Ramirez L."/>
            <person name="Alfaro M."/>
            <person name="Sun H."/>
            <person name="Tritt A."/>
            <person name="Yoshinaga Y."/>
            <person name="Zwiers L.-H."/>
            <person name="Turgeon B."/>
            <person name="Goodwin S."/>
            <person name="Spatafora J."/>
            <person name="Crous P."/>
            <person name="Grigoriev I."/>
        </authorList>
    </citation>
    <scope>NUCLEOTIDE SEQUENCE</scope>
    <source>
        <strain evidence="5">CBS 122368</strain>
    </source>
</reference>
<dbReference type="InterPro" id="IPR019819">
    <property type="entry name" value="Carboxylesterase_B_CS"/>
</dbReference>
<dbReference type="InterPro" id="IPR019826">
    <property type="entry name" value="Carboxylesterase_B_AS"/>
</dbReference>
<protein>
    <recommendedName>
        <fullName evidence="3">Carboxylic ester hydrolase</fullName>
        <ecNumber evidence="3">3.1.1.-</ecNumber>
    </recommendedName>
</protein>
<keyword evidence="2 3" id="KW-0378">Hydrolase</keyword>
<dbReference type="InterPro" id="IPR002018">
    <property type="entry name" value="CarbesteraseB"/>
</dbReference>
<feature type="domain" description="Carboxylesterase type B" evidence="4">
    <location>
        <begin position="369"/>
        <end position="469"/>
    </location>
</feature>
<sequence length="498" mass="54277">MLLFHLHRFYPLLLAFASAAYNTHDDDLSIRTPSFSILGSLSTSNVRRFAGIPYAEPPTGGNRFRPPVTKKPYTDLLNTTSFGPSCLQYDTGAPGLSDYLPAQVPDSGQSEDCLTLNIWTPRAQKLKEGGELLPVMIWIPGGALLNGGSSAPNYDGTSFVENQNVLLVSMNYRVNIFGFPAAAALDGSHHNVGLLDQRMAVEWLYNNIYAFGGDAKRMTLFGQSAGASSTDFFSYAWWYDPLVSGLIIESGAVGNNKVTYSEGTSNFSYVASQVGCGGLGKDEELKCMQATNAETILKVYEAYNATENSGRSLGFGASVDEETIFSNFSDRRARGLVAKLPVIIGNTNDEYTSLYSPFTSTGPNQTEIDQLSNAVFACPAAISSNFRAQQLRVPTYRYRYFGVFPNLNPFPWLGAYHASEIPIVFGTSYISGPDTEAEKKLSMYMQGAWAAFAKDPVHGLEVYGWPRYEVGTNTLALLGRDNGTIEVGSAEEWDAVCS</sequence>
<dbReference type="InterPro" id="IPR029058">
    <property type="entry name" value="AB_hydrolase_fold"/>
</dbReference>
<evidence type="ECO:0000259" key="4">
    <source>
        <dbReference type="Pfam" id="PF00135"/>
    </source>
</evidence>
<dbReference type="PANTHER" id="PTHR43918">
    <property type="entry name" value="ACETYLCHOLINESTERASE"/>
    <property type="match status" value="1"/>
</dbReference>
<dbReference type="RefSeq" id="XP_033690959.1">
    <property type="nucleotide sequence ID" value="XM_033825403.1"/>
</dbReference>
<keyword evidence="6" id="KW-1185">Reference proteome</keyword>
<dbReference type="Proteomes" id="UP000800094">
    <property type="component" value="Unassembled WGS sequence"/>
</dbReference>
<organism evidence="5 6">
    <name type="scientific">Trematosphaeria pertusa</name>
    <dbReference type="NCBI Taxonomy" id="390896"/>
    <lineage>
        <taxon>Eukaryota</taxon>
        <taxon>Fungi</taxon>
        <taxon>Dikarya</taxon>
        <taxon>Ascomycota</taxon>
        <taxon>Pezizomycotina</taxon>
        <taxon>Dothideomycetes</taxon>
        <taxon>Pleosporomycetidae</taxon>
        <taxon>Pleosporales</taxon>
        <taxon>Massarineae</taxon>
        <taxon>Trematosphaeriaceae</taxon>
        <taxon>Trematosphaeria</taxon>
    </lineage>
</organism>
<feature type="signal peptide" evidence="3">
    <location>
        <begin position="1"/>
        <end position="19"/>
    </location>
</feature>
<name>A0A6A6IZF8_9PLEO</name>
<evidence type="ECO:0000313" key="5">
    <source>
        <dbReference type="EMBL" id="KAF2255955.1"/>
    </source>
</evidence>
<evidence type="ECO:0000256" key="3">
    <source>
        <dbReference type="RuleBase" id="RU361235"/>
    </source>
</evidence>
<dbReference type="PROSITE" id="PS00941">
    <property type="entry name" value="CARBOXYLESTERASE_B_2"/>
    <property type="match status" value="1"/>
</dbReference>
<dbReference type="GeneID" id="54578733"/>
<dbReference type="Gene3D" id="3.40.50.1820">
    <property type="entry name" value="alpha/beta hydrolase"/>
    <property type="match status" value="2"/>
</dbReference>
<keyword evidence="3" id="KW-0732">Signal</keyword>